<sequence>MAVSGGAPVVSHRRRNRRRRQDKPAITARLVLDDCTKGDVGFLSDDLFSDLFPHLASDPNDELVDDIHHVAIAPWTPNASPLNTSWSVVSVLRSSDLPHSTIQFSPSSPALQSFAVTLQQVAPSKLSSHSRSGIEVLVLDVAPVPLETVFISLESELAQRLEDGEGTFYRDHPTNPNAKGVASMTSEDRLAMALRAALGSLKVVHSGDLFPLPLPPHPVTHLPPNPGKIVLCEPVAQGVLAESTKIVLMKGRGINRRQARPAASITSDQRLNGNDDDEDGTNDQFFSAAEERDRPGAVADDAAVVTETDETDLSGSEPEEELSDDSMDDVISLEAPTLPTTNSMSSMGPGTPVTAGALRGRRTNGFATPGSVFSNFTSTTARPDRARGRLFRVHGLRKQIPCELLHPKPSPEDDEEARIYVDVASLSKIGCFSGDWVRIEAAEEPPLNGFGAFGLGSLGHPDFEASNWRPVRVYGLPEGYSQRPVTRIGSSRPGDRRASFFESQVQRQSSPAAYASPILIANIDGATHLRISVLKKSSYQGKGTLPRFASASQPPYAKDIAIHHIRTPISAERAYQTAVLGGLKRYFARKLRLVRQGDLIAVPVDAQLGRALQEAPGAGGSEVDDVVALTARSAEPSGEAASHLDSVAWFKVGHIQVQKTDEDEDGTAESLWGTVACIDSTTVAMHGSGFETSRIPGVKDSTWPYYLGLKKTPQRGSDGGPLQMADREQHRHQKHQQRQQHQQHQQQHVSPLRRQLRELLAAATSLRAIHLKMPPVAILLTSTHRNIGKATLAKDACSDIGLHTFAIDAYDIISEGGGSGSDVKTEGFLRTRAERAISCGPDCCALLVQHIEALTADRIEASIKEILDDVRVLIATTNEVDKVPDGVRALFTHELEMGAPDEAEREAILRTVIEDRGVSLEPAIDLNAIALKTAALVAGDLLDVVERASVAQRARLEALSAKSGRGAMAVTVRDVQVAGGPAARCLTAADFDVAVDAARKNFSDSIGAPKIPNVTWDDVGGLGNVKDAITETIQLPLERPELFAKGMKKRSGILFYGPPGTGKTLLAKAIATEYSLNFFSVKGPELLNMYIGESEANVRRVFQRARDARPCVVFFDELDSVAPKRGNQGDSGGVMDRIVSQLLAELDGMSGGDDAGGVFVIGATNRPDLLDPALLRPGRFDKMLYLGVSDTHEKQQTILEALTRKFTLHPSVSLASVSQRLPFTYTGADFYALCSDAMLKAVTRQAAAVDAKVRALNADPANKHEVSTAYFFDHYATPADIAVMVQEVDFIAAHEELIPSVSAGELAHYERVRALFEGGNDKKQQQQQQQQVRDHGKRPASPAGSRSGGGRSASPGKGKGKGKAVAGNSDDEYKEGHVNGKGKGKAAMGFQDGTASDDEDLY</sequence>
<dbReference type="Gene3D" id="3.40.50.300">
    <property type="entry name" value="P-loop containing nucleotide triphosphate hydrolases"/>
    <property type="match status" value="2"/>
</dbReference>
<evidence type="ECO:0000256" key="3">
    <source>
        <dbReference type="ARBA" id="ARBA00022741"/>
    </source>
</evidence>
<evidence type="ECO:0000256" key="7">
    <source>
        <dbReference type="ARBA" id="ARBA00034691"/>
    </source>
</evidence>
<dbReference type="PROSITE" id="PS00674">
    <property type="entry name" value="AAA"/>
    <property type="match status" value="1"/>
</dbReference>
<dbReference type="GO" id="GO:0005778">
    <property type="term" value="C:peroxisomal membrane"/>
    <property type="evidence" value="ECO:0007669"/>
    <property type="project" value="UniProtKB-SubCell"/>
</dbReference>
<dbReference type="InterPro" id="IPR056995">
    <property type="entry name" value="PEX6_4th_dom"/>
</dbReference>
<feature type="compositionally biased region" description="Acidic residues" evidence="12">
    <location>
        <begin position="307"/>
        <end position="326"/>
    </location>
</feature>
<dbReference type="Pfam" id="PF23120">
    <property type="entry name" value="PEX6_N"/>
    <property type="match status" value="1"/>
</dbReference>
<dbReference type="PANTHER" id="PTHR23077:SF9">
    <property type="entry name" value="PEROXISOMAL ATPASE PEX6"/>
    <property type="match status" value="1"/>
</dbReference>
<keyword evidence="2" id="KW-0962">Peroxisome biogenesis</keyword>
<feature type="region of interest" description="Disordered" evidence="12">
    <location>
        <begin position="1319"/>
        <end position="1402"/>
    </location>
</feature>
<accession>A0A9P8QJR8</accession>
<dbReference type="Pfam" id="PF00004">
    <property type="entry name" value="AAA"/>
    <property type="match status" value="2"/>
</dbReference>
<evidence type="ECO:0000256" key="10">
    <source>
        <dbReference type="ARBA" id="ARBA00048778"/>
    </source>
</evidence>
<dbReference type="InterPro" id="IPR003959">
    <property type="entry name" value="ATPase_AAA_core"/>
</dbReference>
<dbReference type="Proteomes" id="UP000827724">
    <property type="component" value="Unassembled WGS sequence"/>
</dbReference>
<comment type="catalytic activity">
    <reaction evidence="10">
        <text>ATP + H2O = ADP + phosphate + H(+)</text>
        <dbReference type="Rhea" id="RHEA:13065"/>
        <dbReference type="ChEBI" id="CHEBI:15377"/>
        <dbReference type="ChEBI" id="CHEBI:15378"/>
        <dbReference type="ChEBI" id="CHEBI:30616"/>
        <dbReference type="ChEBI" id="CHEBI:43474"/>
        <dbReference type="ChEBI" id="CHEBI:456216"/>
    </reaction>
    <physiologicalReaction direction="left-to-right" evidence="10">
        <dbReference type="Rhea" id="RHEA:13066"/>
    </physiologicalReaction>
</comment>
<dbReference type="GO" id="GO:0005829">
    <property type="term" value="C:cytosol"/>
    <property type="evidence" value="ECO:0007669"/>
    <property type="project" value="TreeGrafter"/>
</dbReference>
<evidence type="ECO:0000256" key="5">
    <source>
        <dbReference type="ARBA" id="ARBA00022840"/>
    </source>
</evidence>
<evidence type="ECO:0000256" key="9">
    <source>
        <dbReference type="ARBA" id="ARBA00034920"/>
    </source>
</evidence>
<evidence type="ECO:0000256" key="8">
    <source>
        <dbReference type="ARBA" id="ARBA00034811"/>
    </source>
</evidence>
<dbReference type="InterPro" id="IPR003960">
    <property type="entry name" value="ATPase_AAA_CS"/>
</dbReference>
<dbReference type="FunFam" id="1.10.8.60:FF:000039">
    <property type="entry name" value="peroxisome biogenesis factor 6"/>
    <property type="match status" value="1"/>
</dbReference>
<dbReference type="GO" id="GO:0016887">
    <property type="term" value="F:ATP hydrolysis activity"/>
    <property type="evidence" value="ECO:0007669"/>
    <property type="project" value="InterPro"/>
</dbReference>
<feature type="domain" description="AAA+ ATPase" evidence="13">
    <location>
        <begin position="1049"/>
        <end position="1190"/>
    </location>
</feature>
<dbReference type="CDD" id="cd19527">
    <property type="entry name" value="RecA-like_PEX6_r2"/>
    <property type="match status" value="1"/>
</dbReference>
<keyword evidence="5" id="KW-0067">ATP-binding</keyword>
<proteinExistence type="inferred from homology"/>
<organism evidence="14 15">
    <name type="scientific">Trichoderma cornu-damae</name>
    <dbReference type="NCBI Taxonomy" id="654480"/>
    <lineage>
        <taxon>Eukaryota</taxon>
        <taxon>Fungi</taxon>
        <taxon>Dikarya</taxon>
        <taxon>Ascomycota</taxon>
        <taxon>Pezizomycotina</taxon>
        <taxon>Sordariomycetes</taxon>
        <taxon>Hypocreomycetidae</taxon>
        <taxon>Hypocreales</taxon>
        <taxon>Hypocreaceae</taxon>
        <taxon>Trichoderma</taxon>
    </lineage>
</organism>
<evidence type="ECO:0000256" key="4">
    <source>
        <dbReference type="ARBA" id="ARBA00022801"/>
    </source>
</evidence>
<comment type="similarity">
    <text evidence="1">Belongs to the AAA ATPase family.</text>
</comment>
<evidence type="ECO:0000259" key="13">
    <source>
        <dbReference type="SMART" id="SM00382"/>
    </source>
</evidence>
<feature type="compositionally biased region" description="Low complexity" evidence="12">
    <location>
        <begin position="297"/>
        <end position="306"/>
    </location>
</feature>
<keyword evidence="15" id="KW-1185">Reference proteome</keyword>
<gene>
    <name evidence="14" type="ORF">Trco_007766</name>
</gene>
<dbReference type="FunFam" id="3.40.50.300:FF:000109">
    <property type="entry name" value="Peroxisomal biogenesis factor 6"/>
    <property type="match status" value="1"/>
</dbReference>
<dbReference type="InterPro" id="IPR003593">
    <property type="entry name" value="AAA+_ATPase"/>
</dbReference>
<keyword evidence="3" id="KW-0547">Nucleotide-binding</keyword>
<dbReference type="SUPFAM" id="SSF52540">
    <property type="entry name" value="P-loop containing nucleoside triphosphate hydrolases"/>
    <property type="match status" value="2"/>
</dbReference>
<keyword evidence="4" id="KW-0378">Hydrolase</keyword>
<reference evidence="14" key="1">
    <citation type="submission" date="2021-08" db="EMBL/GenBank/DDBJ databases">
        <title>Chromosome-Level Trichoderma cornu-damae using Hi-C Data.</title>
        <authorList>
            <person name="Kim C.S."/>
        </authorList>
    </citation>
    <scope>NUCLEOTIDE SEQUENCE</scope>
    <source>
        <strain evidence="14">KA19-0412C</strain>
    </source>
</reference>
<dbReference type="InterPro" id="IPR047533">
    <property type="entry name" value="RecA-like_PEX6_r2"/>
</dbReference>
<evidence type="ECO:0000313" key="15">
    <source>
        <dbReference type="Proteomes" id="UP000827724"/>
    </source>
</evidence>
<dbReference type="EMBL" id="JAIWOZ010000006">
    <property type="protein sequence ID" value="KAH6604320.1"/>
    <property type="molecule type" value="Genomic_DNA"/>
</dbReference>
<dbReference type="InterPro" id="IPR050168">
    <property type="entry name" value="AAA_ATPase_domain"/>
</dbReference>
<dbReference type="PANTHER" id="PTHR23077">
    <property type="entry name" value="AAA-FAMILY ATPASE"/>
    <property type="match status" value="1"/>
</dbReference>
<dbReference type="Pfam" id="PF23315">
    <property type="entry name" value="PEX6_4th"/>
    <property type="match status" value="1"/>
</dbReference>
<dbReference type="Gene3D" id="1.10.8.60">
    <property type="match status" value="2"/>
</dbReference>
<evidence type="ECO:0000256" key="1">
    <source>
        <dbReference type="ARBA" id="ARBA00006914"/>
    </source>
</evidence>
<evidence type="ECO:0000313" key="14">
    <source>
        <dbReference type="EMBL" id="KAH6604320.1"/>
    </source>
</evidence>
<keyword evidence="6" id="KW-0472">Membrane</keyword>
<comment type="subunit">
    <text evidence="11">Interacts with PEX1; forming the PEX1-PEX6 AAA ATPase complex, which is composed of a heterohexamer formed by a trimer of PEX1-PEX6 dimers.</text>
</comment>
<dbReference type="OrthoDB" id="5553750at2759"/>
<feature type="compositionally biased region" description="Low complexity" evidence="12">
    <location>
        <begin position="739"/>
        <end position="748"/>
    </location>
</feature>
<dbReference type="GO" id="GO:0005524">
    <property type="term" value="F:ATP binding"/>
    <property type="evidence" value="ECO:0007669"/>
    <property type="project" value="UniProtKB-KW"/>
</dbReference>
<evidence type="ECO:0000256" key="6">
    <source>
        <dbReference type="ARBA" id="ARBA00023136"/>
    </source>
</evidence>
<evidence type="ECO:0000256" key="2">
    <source>
        <dbReference type="ARBA" id="ARBA00022593"/>
    </source>
</evidence>
<feature type="region of interest" description="Disordered" evidence="12">
    <location>
        <begin position="709"/>
        <end position="751"/>
    </location>
</feature>
<evidence type="ECO:0000256" key="11">
    <source>
        <dbReference type="ARBA" id="ARBA00062700"/>
    </source>
</evidence>
<comment type="subcellular location">
    <subcellularLocation>
        <location evidence="7">Peroxisome membrane</location>
        <topology evidence="7">Peripheral membrane protein</topology>
        <orientation evidence="7">Cytoplasmic side</orientation>
    </subcellularLocation>
</comment>
<protein>
    <recommendedName>
        <fullName evidence="8">Peroxisomal ATPase PEX6</fullName>
    </recommendedName>
    <alternativeName>
        <fullName evidence="9">Peroxin-6</fullName>
    </alternativeName>
</protein>
<dbReference type="InterPro" id="IPR027417">
    <property type="entry name" value="P-loop_NTPase"/>
</dbReference>
<evidence type="ECO:0000256" key="12">
    <source>
        <dbReference type="SAM" id="MobiDB-lite"/>
    </source>
</evidence>
<dbReference type="GO" id="GO:0016558">
    <property type="term" value="P:protein import into peroxisome matrix"/>
    <property type="evidence" value="ECO:0007669"/>
    <property type="project" value="TreeGrafter"/>
</dbReference>
<feature type="compositionally biased region" description="Basic residues" evidence="12">
    <location>
        <begin position="11"/>
        <end position="21"/>
    </location>
</feature>
<feature type="domain" description="AAA+ ATPase" evidence="13">
    <location>
        <begin position="774"/>
        <end position="901"/>
    </location>
</feature>
<dbReference type="SMART" id="SM00382">
    <property type="entry name" value="AAA"/>
    <property type="match status" value="2"/>
</dbReference>
<feature type="region of interest" description="Disordered" evidence="12">
    <location>
        <begin position="1"/>
        <end position="22"/>
    </location>
</feature>
<feature type="region of interest" description="Disordered" evidence="12">
    <location>
        <begin position="257"/>
        <end position="326"/>
    </location>
</feature>
<comment type="caution">
    <text evidence="14">The sequence shown here is derived from an EMBL/GenBank/DDBJ whole genome shotgun (WGS) entry which is preliminary data.</text>
</comment>
<name>A0A9P8QJR8_9HYPO</name>